<evidence type="ECO:0000256" key="1">
    <source>
        <dbReference type="SAM" id="SignalP"/>
    </source>
</evidence>
<dbReference type="OrthoDB" id="5832680at2759"/>
<feature type="signal peptide" evidence="1">
    <location>
        <begin position="1"/>
        <end position="19"/>
    </location>
</feature>
<organism evidence="2 3">
    <name type="scientific">Bursaphelenchus xylophilus</name>
    <name type="common">Pinewood nematode worm</name>
    <name type="synonym">Aphelenchoides xylophilus</name>
    <dbReference type="NCBI Taxonomy" id="6326"/>
    <lineage>
        <taxon>Eukaryota</taxon>
        <taxon>Metazoa</taxon>
        <taxon>Ecdysozoa</taxon>
        <taxon>Nematoda</taxon>
        <taxon>Chromadorea</taxon>
        <taxon>Rhabditida</taxon>
        <taxon>Tylenchina</taxon>
        <taxon>Tylenchomorpha</taxon>
        <taxon>Aphelenchoidea</taxon>
        <taxon>Aphelenchoididae</taxon>
        <taxon>Bursaphelenchus</taxon>
    </lineage>
</organism>
<keyword evidence="1" id="KW-0732">Signal</keyword>
<evidence type="ECO:0000313" key="3">
    <source>
        <dbReference type="Proteomes" id="UP000659654"/>
    </source>
</evidence>
<dbReference type="EMBL" id="CAJFDI010000002">
    <property type="protein sequence ID" value="CAD5213390.1"/>
    <property type="molecule type" value="Genomic_DNA"/>
</dbReference>
<sequence>MKCTVQRVVGILLMLGVLAECISDEETAKRENILKALYRLNDQNSYRLYRASRSNGKPTFIRFGKRSPPAYDGYEHADFNTQ</sequence>
<name>A0A7I8WMX0_BURXY</name>
<dbReference type="Proteomes" id="UP000582659">
    <property type="component" value="Unassembled WGS sequence"/>
</dbReference>
<gene>
    <name evidence="2" type="ORF">BXYJ_LOCUS3006</name>
</gene>
<protein>
    <submittedName>
        <fullName evidence="2">(pine wood nematode) hypothetical protein</fullName>
    </submittedName>
</protein>
<keyword evidence="3" id="KW-1185">Reference proteome</keyword>
<proteinExistence type="predicted"/>
<dbReference type="AlphaFoldDB" id="A0A7I8WMX0"/>
<comment type="caution">
    <text evidence="2">The sequence shown here is derived from an EMBL/GenBank/DDBJ whole genome shotgun (WGS) entry which is preliminary data.</text>
</comment>
<feature type="chain" id="PRO_5036204400" evidence="1">
    <location>
        <begin position="20"/>
        <end position="82"/>
    </location>
</feature>
<dbReference type="EMBL" id="CAJFCV020000002">
    <property type="protein sequence ID" value="CAG9092487.1"/>
    <property type="molecule type" value="Genomic_DNA"/>
</dbReference>
<accession>A0A7I8WMX0</accession>
<dbReference type="SMR" id="A0A7I8WMX0"/>
<dbReference type="Proteomes" id="UP000659654">
    <property type="component" value="Unassembled WGS sequence"/>
</dbReference>
<reference evidence="2" key="1">
    <citation type="submission" date="2020-09" db="EMBL/GenBank/DDBJ databases">
        <authorList>
            <person name="Kikuchi T."/>
        </authorList>
    </citation>
    <scope>NUCLEOTIDE SEQUENCE</scope>
    <source>
        <strain evidence="2">Ka4C1</strain>
    </source>
</reference>
<evidence type="ECO:0000313" key="2">
    <source>
        <dbReference type="EMBL" id="CAD5213390.1"/>
    </source>
</evidence>